<protein>
    <recommendedName>
        <fullName evidence="4">CCHC-type domain-containing protein</fullName>
    </recommendedName>
</protein>
<feature type="compositionally biased region" description="Polar residues" evidence="1">
    <location>
        <begin position="33"/>
        <end position="44"/>
    </location>
</feature>
<comment type="caution">
    <text evidence="2">The sequence shown here is derived from an EMBL/GenBank/DDBJ whole genome shotgun (WGS) entry which is preliminary data.</text>
</comment>
<keyword evidence="3" id="KW-1185">Reference proteome</keyword>
<gene>
    <name evidence="2" type="ORF">LARSCL_LOCUS1752</name>
</gene>
<dbReference type="Proteomes" id="UP001497382">
    <property type="component" value="Unassembled WGS sequence"/>
</dbReference>
<evidence type="ECO:0000313" key="2">
    <source>
        <dbReference type="EMBL" id="CAL1263930.1"/>
    </source>
</evidence>
<reference evidence="2 3" key="1">
    <citation type="submission" date="2024-04" db="EMBL/GenBank/DDBJ databases">
        <authorList>
            <person name="Rising A."/>
            <person name="Reimegard J."/>
            <person name="Sonavane S."/>
            <person name="Akerstrom W."/>
            <person name="Nylinder S."/>
            <person name="Hedman E."/>
            <person name="Kallberg Y."/>
        </authorList>
    </citation>
    <scope>NUCLEOTIDE SEQUENCE [LARGE SCALE GENOMIC DNA]</scope>
</reference>
<accession>A0AAV1YYB3</accession>
<evidence type="ECO:0000256" key="1">
    <source>
        <dbReference type="SAM" id="MobiDB-lite"/>
    </source>
</evidence>
<evidence type="ECO:0008006" key="4">
    <source>
        <dbReference type="Google" id="ProtNLM"/>
    </source>
</evidence>
<organism evidence="2 3">
    <name type="scientific">Larinioides sclopetarius</name>
    <dbReference type="NCBI Taxonomy" id="280406"/>
    <lineage>
        <taxon>Eukaryota</taxon>
        <taxon>Metazoa</taxon>
        <taxon>Ecdysozoa</taxon>
        <taxon>Arthropoda</taxon>
        <taxon>Chelicerata</taxon>
        <taxon>Arachnida</taxon>
        <taxon>Araneae</taxon>
        <taxon>Araneomorphae</taxon>
        <taxon>Entelegynae</taxon>
        <taxon>Araneoidea</taxon>
        <taxon>Araneidae</taxon>
        <taxon>Larinioides</taxon>
    </lineage>
</organism>
<feature type="region of interest" description="Disordered" evidence="1">
    <location>
        <begin position="31"/>
        <end position="50"/>
    </location>
</feature>
<name>A0AAV1YYB3_9ARAC</name>
<dbReference type="EMBL" id="CAXIEN010000010">
    <property type="protein sequence ID" value="CAL1263930.1"/>
    <property type="molecule type" value="Genomic_DNA"/>
</dbReference>
<dbReference type="AlphaFoldDB" id="A0AAV1YYB3"/>
<proteinExistence type="predicted"/>
<evidence type="ECO:0000313" key="3">
    <source>
        <dbReference type="Proteomes" id="UP001497382"/>
    </source>
</evidence>
<sequence length="322" mass="36273">MGFPFIDNNDISKQQLDSRNISKFSNLDLAPETSPSSTFQTRELQPTRGEVKPVVRGSCSPPSLFRIAPGCLLPFTVSSTIAYFRFQQWISLVMDLPCLMGYDLHRKQLGSFSIPPNDEPAEMRSYPSVVCDLPKEPALPVAEAASPSVPLPSTFEHNLVSDVSLPSPGPLAVTQQVRDKRKENYNHTIFVYPKSAVETPENLRASALPLINKKLFIVFGVPVDVSDDEFIHEFEAAFPDNFSGHFRIKKSHNCSDTASKNIILEASPEVSPMIQKRRRICIQLCNCLVKEYHRVKGCFRCQRIGHLQFRCKETPHCSRCFE</sequence>